<comment type="caution">
    <text evidence="3">The sequence shown here is derived from an EMBL/GenBank/DDBJ whole genome shotgun (WGS) entry which is preliminary data.</text>
</comment>
<evidence type="ECO:0000313" key="4">
    <source>
        <dbReference type="Proteomes" id="UP001595557"/>
    </source>
</evidence>
<dbReference type="RefSeq" id="WP_207465438.1">
    <property type="nucleotide sequence ID" value="NZ_JAFNAW010000004.1"/>
</dbReference>
<proteinExistence type="predicted"/>
<feature type="region of interest" description="Disordered" evidence="1">
    <location>
        <begin position="17"/>
        <end position="101"/>
    </location>
</feature>
<dbReference type="EMBL" id="JBHRTE010000043">
    <property type="protein sequence ID" value="MFC3168614.1"/>
    <property type="molecule type" value="Genomic_DNA"/>
</dbReference>
<evidence type="ECO:0000256" key="2">
    <source>
        <dbReference type="SAM" id="SignalP"/>
    </source>
</evidence>
<dbReference type="Gene3D" id="3.10.450.160">
    <property type="entry name" value="inner membrane protein cigr"/>
    <property type="match status" value="1"/>
</dbReference>
<evidence type="ECO:0000313" key="3">
    <source>
        <dbReference type="EMBL" id="MFC3168614.1"/>
    </source>
</evidence>
<gene>
    <name evidence="3" type="ORF">ACFOD7_11180</name>
</gene>
<dbReference type="Pfam" id="PF11776">
    <property type="entry name" value="RcnB"/>
    <property type="match status" value="1"/>
</dbReference>
<name>A0ABV7IDC3_9RHOB</name>
<keyword evidence="2" id="KW-0732">Signal</keyword>
<protein>
    <submittedName>
        <fullName evidence="3">RcnB family protein</fullName>
    </submittedName>
</protein>
<feature type="signal peptide" evidence="2">
    <location>
        <begin position="1"/>
        <end position="22"/>
    </location>
</feature>
<feature type="compositionally biased region" description="Basic and acidic residues" evidence="1">
    <location>
        <begin position="24"/>
        <end position="71"/>
    </location>
</feature>
<dbReference type="InterPro" id="IPR024572">
    <property type="entry name" value="RcnB"/>
</dbReference>
<sequence>MKRLLLAALVGLTALPALPAVAKETPRCERQDRHRDCPPQAGREGKGPRHHNEGRPAPRHAGDDRRAEPGRDWQPGQTYKGRGDRIDHRRADLPRPPRGQHWIRDGERYLLVSDGSGVIRHVMARALR</sequence>
<keyword evidence="4" id="KW-1185">Reference proteome</keyword>
<evidence type="ECO:0000256" key="1">
    <source>
        <dbReference type="SAM" id="MobiDB-lite"/>
    </source>
</evidence>
<accession>A0ABV7IDC3</accession>
<organism evidence="3 4">
    <name type="scientific">Paracoccus fontiphilus</name>
    <dbReference type="NCBI Taxonomy" id="1815556"/>
    <lineage>
        <taxon>Bacteria</taxon>
        <taxon>Pseudomonadati</taxon>
        <taxon>Pseudomonadota</taxon>
        <taxon>Alphaproteobacteria</taxon>
        <taxon>Rhodobacterales</taxon>
        <taxon>Paracoccaceae</taxon>
        <taxon>Paracoccus</taxon>
    </lineage>
</organism>
<feature type="compositionally biased region" description="Basic and acidic residues" evidence="1">
    <location>
        <begin position="81"/>
        <end position="95"/>
    </location>
</feature>
<feature type="chain" id="PRO_5045495066" evidence="2">
    <location>
        <begin position="23"/>
        <end position="128"/>
    </location>
</feature>
<reference evidence="4" key="1">
    <citation type="journal article" date="2019" name="Int. J. Syst. Evol. Microbiol.">
        <title>The Global Catalogue of Microorganisms (GCM) 10K type strain sequencing project: providing services to taxonomists for standard genome sequencing and annotation.</title>
        <authorList>
            <consortium name="The Broad Institute Genomics Platform"/>
            <consortium name="The Broad Institute Genome Sequencing Center for Infectious Disease"/>
            <person name="Wu L."/>
            <person name="Ma J."/>
        </authorList>
    </citation>
    <scope>NUCLEOTIDE SEQUENCE [LARGE SCALE GENOMIC DNA]</scope>
    <source>
        <strain evidence="4">KCTC 52239</strain>
    </source>
</reference>
<dbReference type="Proteomes" id="UP001595557">
    <property type="component" value="Unassembled WGS sequence"/>
</dbReference>